<evidence type="ECO:0008006" key="2">
    <source>
        <dbReference type="Google" id="ProtNLM"/>
    </source>
</evidence>
<gene>
    <name evidence="1" type="ORF">S01H1_60877</name>
</gene>
<organism evidence="1">
    <name type="scientific">marine sediment metagenome</name>
    <dbReference type="NCBI Taxonomy" id="412755"/>
    <lineage>
        <taxon>unclassified sequences</taxon>
        <taxon>metagenomes</taxon>
        <taxon>ecological metagenomes</taxon>
    </lineage>
</organism>
<feature type="non-terminal residue" evidence="1">
    <location>
        <position position="165"/>
    </location>
</feature>
<dbReference type="PANTHER" id="PTHR37460:SF1">
    <property type="entry name" value="ENDONUCLEASE III"/>
    <property type="match status" value="1"/>
</dbReference>
<sequence>MDKGTYALVMALKSEAAIAVGRLGRSYGTGGESEITFPAGYHVYFGSARAGLYARVGRHLKREKRSHWHIDYLVQFAEVVEVWYSPEGEEVEWGERKEVKGAGGVRKKECLWCQVGRGMPQGQILIPGFGSSDCRCPAHLVYFPSPPSFELFRQMLEERGYGAIK</sequence>
<dbReference type="CDD" id="cd10441">
    <property type="entry name" value="GIY-YIG_COG1833"/>
    <property type="match status" value="1"/>
</dbReference>
<dbReference type="AlphaFoldDB" id="X0W0P4"/>
<name>X0W0P4_9ZZZZ</name>
<dbReference type="Pfam" id="PF01986">
    <property type="entry name" value="DUF123"/>
    <property type="match status" value="1"/>
</dbReference>
<evidence type="ECO:0000313" key="1">
    <source>
        <dbReference type="EMBL" id="GAG24085.1"/>
    </source>
</evidence>
<dbReference type="InterPro" id="IPR002837">
    <property type="entry name" value="DUF123"/>
</dbReference>
<proteinExistence type="predicted"/>
<comment type="caution">
    <text evidence="1">The sequence shown here is derived from an EMBL/GenBank/DDBJ whole genome shotgun (WGS) entry which is preliminary data.</text>
</comment>
<dbReference type="EMBL" id="BARS01039886">
    <property type="protein sequence ID" value="GAG24085.1"/>
    <property type="molecule type" value="Genomic_DNA"/>
</dbReference>
<dbReference type="PANTHER" id="PTHR37460">
    <property type="entry name" value="ENDONUCLEASE III"/>
    <property type="match status" value="1"/>
</dbReference>
<protein>
    <recommendedName>
        <fullName evidence="2">GIY-YIG domain-containing protein</fullName>
    </recommendedName>
</protein>
<accession>X0W0P4</accession>
<reference evidence="1" key="1">
    <citation type="journal article" date="2014" name="Front. Microbiol.">
        <title>High frequency of phylogenetically diverse reductive dehalogenase-homologous genes in deep subseafloor sedimentary metagenomes.</title>
        <authorList>
            <person name="Kawai M."/>
            <person name="Futagami T."/>
            <person name="Toyoda A."/>
            <person name="Takaki Y."/>
            <person name="Nishi S."/>
            <person name="Hori S."/>
            <person name="Arai W."/>
            <person name="Tsubouchi T."/>
            <person name="Morono Y."/>
            <person name="Uchiyama I."/>
            <person name="Ito T."/>
            <person name="Fujiyama A."/>
            <person name="Inagaki F."/>
            <person name="Takami H."/>
        </authorList>
    </citation>
    <scope>NUCLEOTIDE SEQUENCE</scope>
    <source>
        <strain evidence="1">Expedition CK06-06</strain>
    </source>
</reference>